<keyword evidence="6" id="KW-0963">Cytoplasm</keyword>
<evidence type="ECO:0000256" key="2">
    <source>
        <dbReference type="ARBA" id="ARBA00001936"/>
    </source>
</evidence>
<keyword evidence="16" id="KW-0460">Magnesium</keyword>
<dbReference type="InterPro" id="IPR036389">
    <property type="entry name" value="RNase_III_sf"/>
</dbReference>
<comment type="cofactor">
    <cofactor evidence="2">
        <name>Mn(2+)</name>
        <dbReference type="ChEBI" id="CHEBI:29035"/>
    </cofactor>
</comment>
<dbReference type="FunFam" id="3.30.160.20:FF:000015">
    <property type="entry name" value="endoribonuclease Dicer"/>
    <property type="match status" value="1"/>
</dbReference>
<comment type="caution">
    <text evidence="25">The sequence shown here is derived from an EMBL/GenBank/DDBJ whole genome shotgun (WGS) entry which is preliminary data.</text>
</comment>
<dbReference type="InterPro" id="IPR014720">
    <property type="entry name" value="dsRBD_dom"/>
</dbReference>
<proteinExistence type="predicted"/>
<keyword evidence="10" id="KW-0677">Repeat</keyword>
<dbReference type="CDD" id="cd10843">
    <property type="entry name" value="DSRM_DICER"/>
    <property type="match status" value="1"/>
</dbReference>
<dbReference type="Gene3D" id="1.10.1520.10">
    <property type="entry name" value="Ribonuclease III domain"/>
    <property type="match status" value="2"/>
</dbReference>
<evidence type="ECO:0000313" key="25">
    <source>
        <dbReference type="EMBL" id="KAL3389368.1"/>
    </source>
</evidence>
<dbReference type="EC" id="3.1.26.3" evidence="5"/>
<evidence type="ECO:0000256" key="16">
    <source>
        <dbReference type="ARBA" id="ARBA00022842"/>
    </source>
</evidence>
<dbReference type="Pfam" id="PF02170">
    <property type="entry name" value="PAZ"/>
    <property type="match status" value="1"/>
</dbReference>
<keyword evidence="19" id="KW-0464">Manganese</keyword>
<evidence type="ECO:0000256" key="3">
    <source>
        <dbReference type="ARBA" id="ARBA00001946"/>
    </source>
</evidence>
<evidence type="ECO:0000256" key="20">
    <source>
        <dbReference type="PROSITE-ProRule" id="PRU00266"/>
    </source>
</evidence>
<dbReference type="InterPro" id="IPR036085">
    <property type="entry name" value="PAZ_dom_sf"/>
</dbReference>
<evidence type="ECO:0000259" key="23">
    <source>
        <dbReference type="PROSITE" id="PS50142"/>
    </source>
</evidence>
<reference evidence="25 26" key="1">
    <citation type="journal article" date="2024" name="bioRxiv">
        <title>A reference genome for Trichogramma kaykai: A tiny desert-dwelling parasitoid wasp with competing sex-ratio distorters.</title>
        <authorList>
            <person name="Culotta J."/>
            <person name="Lindsey A.R."/>
        </authorList>
    </citation>
    <scope>NUCLEOTIDE SEQUENCE [LARGE SCALE GENOMIC DNA]</scope>
    <source>
        <strain evidence="25 26">KSX58</strain>
    </source>
</reference>
<evidence type="ECO:0000256" key="15">
    <source>
        <dbReference type="ARBA" id="ARBA00022840"/>
    </source>
</evidence>
<keyword evidence="17 20" id="KW-0694">RNA-binding</keyword>
<keyword evidence="18" id="KW-0943">RNA-mediated gene silencing</keyword>
<dbReference type="SUPFAM" id="SSF54768">
    <property type="entry name" value="dsRNA-binding domain-like"/>
    <property type="match status" value="1"/>
</dbReference>
<dbReference type="SUPFAM" id="SSF69065">
    <property type="entry name" value="RNase III domain-like"/>
    <property type="match status" value="2"/>
</dbReference>
<evidence type="ECO:0000256" key="19">
    <source>
        <dbReference type="ARBA" id="ARBA00023211"/>
    </source>
</evidence>
<gene>
    <name evidence="25" type="ORF">TKK_015602</name>
</gene>
<protein>
    <recommendedName>
        <fullName evidence="5">ribonuclease III</fullName>
        <ecNumber evidence="5">3.1.26.3</ecNumber>
    </recommendedName>
</protein>
<sequence length="1081" mass="123741">MVIFKNCHKKFQKYLMLFDPALSTNSYIIIPVKNHAKPICIDWEFIDTVIANRESLPYQMSDDKRRDFTFDAARYNDAVVMPWYRNQDQPQYFYVAEICHHLNPKSQFPGEDYNSFEEYYFKKYDIKIQNLTQPLLDVDHTSARLNFLTPRYVKALLSHNDTFFDVYTFSFFFQRYVNRKGVALPTTSEKTKLAKRENLEQKQILVAELCAVHPFPASLWRQAVCLPCILYRANALLLADQLRREVAKAINLGRATLDEKFKWSPLDFGWSLADVIKKIKEESKNKNKSFNDSVQSGKSDSLAEKSMKEKKKEVEGGEVIEEITRPGQFEISTFEMGQCGTGLNDQLSLEAASNTDLDVVYASPNAVSEADSRSYSDYDGLESDDATSVCSNLSNRTNSRCLEINYTEENCAEAVDSRDTAFERENKRLKALQAEEDNHGWQWEIKTDEQSSAHIKTHLENREINEKFIRERGMIVDVETPVFFERGIRRISNMIEPVEDEQINKVIKLLKAEMDTPEKSFFNKVKPAVPMPRTPPKYRTYHGFTFDDQPNLENHSGPSPSLILQAVTMSNANDGINLERLETIGDSFLKYAITNYLYCTYLNIHEGKLSHLRSKQVSNLNLYRLGKAKNFACSMIATKFEPHDNWLPPCYYVPRELEQVLIESGVPSTLWNQAEFPDPKDGIEIDAILRGTQQKLSMMKIELSEKNVYVNNNVRSFIPYNLITQHSIPDKSIADCVEALIGAYLISCGPKGALIFMTYLGIPVLPTREVLLVQDEEPTDRPIGSTEYVKGKTKKGKTTWSNVVYENLPHPPSPLLYNSPNAEAELEFMLDGYDVLEQKIGYKFNDRSYLLQAFTHASYYRNHLTDCYQRLEFLGDAILDYLITRHLYQDKRCHSPGALTDLRSALVNNTIFASLAVRCGFHKYFRHLSPGLSVVIERFVDIQEKNCHTISEECCFNSEEAEDIEVPKALGDVFESVAGAIYLDSNMSLDAVWGVYYEIMKGEIDRFSESVPKSPIRELLELEPEIAKFSNPEKLADGRRVRVTVEIFGKGTFKGIGRNYRIAKCTAAKCALQKLKNLGRS</sequence>
<feature type="compositionally biased region" description="Basic and acidic residues" evidence="21">
    <location>
        <begin position="301"/>
        <end position="315"/>
    </location>
</feature>
<dbReference type="SMART" id="SM00949">
    <property type="entry name" value="PAZ"/>
    <property type="match status" value="1"/>
</dbReference>
<keyword evidence="13" id="KW-0378">Hydrolase</keyword>
<dbReference type="GO" id="GO:0004386">
    <property type="term" value="F:helicase activity"/>
    <property type="evidence" value="ECO:0007669"/>
    <property type="project" value="UniProtKB-KW"/>
</dbReference>
<evidence type="ECO:0000256" key="1">
    <source>
        <dbReference type="ARBA" id="ARBA00000109"/>
    </source>
</evidence>
<dbReference type="GO" id="GO:0005524">
    <property type="term" value="F:ATP binding"/>
    <property type="evidence" value="ECO:0007669"/>
    <property type="project" value="UniProtKB-KW"/>
</dbReference>
<dbReference type="FunFam" id="2.170.260.10:FF:000002">
    <property type="entry name" value="Putative Endoribonuclease Dicer"/>
    <property type="match status" value="1"/>
</dbReference>
<evidence type="ECO:0000313" key="26">
    <source>
        <dbReference type="Proteomes" id="UP001627154"/>
    </source>
</evidence>
<dbReference type="GO" id="GO:0003723">
    <property type="term" value="F:RNA binding"/>
    <property type="evidence" value="ECO:0007669"/>
    <property type="project" value="UniProtKB-UniRule"/>
</dbReference>
<keyword evidence="7" id="KW-0597">Phosphoprotein</keyword>
<evidence type="ECO:0000259" key="24">
    <source>
        <dbReference type="PROSITE" id="PS50821"/>
    </source>
</evidence>
<dbReference type="PROSITE" id="PS50142">
    <property type="entry name" value="RNASE_3_2"/>
    <property type="match status" value="2"/>
</dbReference>
<dbReference type="SUPFAM" id="SSF101690">
    <property type="entry name" value="PAZ domain"/>
    <property type="match status" value="1"/>
</dbReference>
<evidence type="ECO:0000256" key="14">
    <source>
        <dbReference type="ARBA" id="ARBA00022806"/>
    </source>
</evidence>
<dbReference type="InterPro" id="IPR044441">
    <property type="entry name" value="DICER_DSRM"/>
</dbReference>
<accession>A0ABD2W940</accession>
<feature type="region of interest" description="Disordered" evidence="21">
    <location>
        <begin position="287"/>
        <end position="316"/>
    </location>
</feature>
<dbReference type="PROSITE" id="PS00517">
    <property type="entry name" value="RNASE_3_1"/>
    <property type="match status" value="1"/>
</dbReference>
<feature type="compositionally biased region" description="Polar residues" evidence="21">
    <location>
        <begin position="290"/>
        <end position="299"/>
    </location>
</feature>
<evidence type="ECO:0000256" key="8">
    <source>
        <dbReference type="ARBA" id="ARBA00022722"/>
    </source>
</evidence>
<feature type="domain" description="RNase III" evidence="23">
    <location>
        <begin position="833"/>
        <end position="986"/>
    </location>
</feature>
<dbReference type="InterPro" id="IPR003100">
    <property type="entry name" value="PAZ_dom"/>
</dbReference>
<dbReference type="AlphaFoldDB" id="A0ABD2W940"/>
<evidence type="ECO:0000259" key="22">
    <source>
        <dbReference type="PROSITE" id="PS50137"/>
    </source>
</evidence>
<evidence type="ECO:0000256" key="5">
    <source>
        <dbReference type="ARBA" id="ARBA00012177"/>
    </source>
</evidence>
<dbReference type="GO" id="GO:0016441">
    <property type="term" value="P:post-transcriptional gene silencing"/>
    <property type="evidence" value="ECO:0007669"/>
    <property type="project" value="UniProtKB-ARBA"/>
</dbReference>
<dbReference type="EMBL" id="JBJJXI010000123">
    <property type="protein sequence ID" value="KAL3389368.1"/>
    <property type="molecule type" value="Genomic_DNA"/>
</dbReference>
<keyword evidence="15" id="KW-0067">ATP-binding</keyword>
<organism evidence="25 26">
    <name type="scientific">Trichogramma kaykai</name>
    <dbReference type="NCBI Taxonomy" id="54128"/>
    <lineage>
        <taxon>Eukaryota</taxon>
        <taxon>Metazoa</taxon>
        <taxon>Ecdysozoa</taxon>
        <taxon>Arthropoda</taxon>
        <taxon>Hexapoda</taxon>
        <taxon>Insecta</taxon>
        <taxon>Pterygota</taxon>
        <taxon>Neoptera</taxon>
        <taxon>Endopterygota</taxon>
        <taxon>Hymenoptera</taxon>
        <taxon>Apocrita</taxon>
        <taxon>Proctotrupomorpha</taxon>
        <taxon>Chalcidoidea</taxon>
        <taxon>Trichogrammatidae</taxon>
        <taxon>Trichogramma</taxon>
    </lineage>
</organism>
<keyword evidence="11" id="KW-0547">Nucleotide-binding</keyword>
<dbReference type="GO" id="GO:0046872">
    <property type="term" value="F:metal ion binding"/>
    <property type="evidence" value="ECO:0007669"/>
    <property type="project" value="UniProtKB-KW"/>
</dbReference>
<keyword evidence="26" id="KW-1185">Reference proteome</keyword>
<evidence type="ECO:0000256" key="17">
    <source>
        <dbReference type="ARBA" id="ARBA00022884"/>
    </source>
</evidence>
<dbReference type="GO" id="GO:0004525">
    <property type="term" value="F:ribonuclease III activity"/>
    <property type="evidence" value="ECO:0007669"/>
    <property type="project" value="UniProtKB-EC"/>
</dbReference>
<evidence type="ECO:0000256" key="6">
    <source>
        <dbReference type="ARBA" id="ARBA00022490"/>
    </source>
</evidence>
<dbReference type="Pfam" id="PF00636">
    <property type="entry name" value="Ribonuclease_3"/>
    <property type="match status" value="2"/>
</dbReference>
<dbReference type="FunFam" id="1.10.1520.10:FF:000005">
    <property type="entry name" value="Putative endoribonuclease dicer"/>
    <property type="match status" value="1"/>
</dbReference>
<evidence type="ECO:0000256" key="12">
    <source>
        <dbReference type="ARBA" id="ARBA00022759"/>
    </source>
</evidence>
<dbReference type="PANTHER" id="PTHR14950:SF37">
    <property type="entry name" value="ENDORIBONUCLEASE DICER"/>
    <property type="match status" value="1"/>
</dbReference>
<comment type="cofactor">
    <cofactor evidence="3">
        <name>Mg(2+)</name>
        <dbReference type="ChEBI" id="CHEBI:18420"/>
    </cofactor>
</comment>
<dbReference type="Pfam" id="PF20932">
    <property type="entry name" value="Dicer_dsRBD"/>
    <property type="match status" value="1"/>
</dbReference>
<dbReference type="GO" id="GO:0031054">
    <property type="term" value="P:pre-miRNA processing"/>
    <property type="evidence" value="ECO:0007669"/>
    <property type="project" value="UniProtKB-ARBA"/>
</dbReference>
<feature type="domain" description="PAZ" evidence="24">
    <location>
        <begin position="44"/>
        <end position="214"/>
    </location>
</feature>
<dbReference type="GO" id="GO:0005737">
    <property type="term" value="C:cytoplasm"/>
    <property type="evidence" value="ECO:0007669"/>
    <property type="project" value="UniProtKB-SubCell"/>
</dbReference>
<evidence type="ECO:0000256" key="10">
    <source>
        <dbReference type="ARBA" id="ARBA00022737"/>
    </source>
</evidence>
<dbReference type="Gene3D" id="3.30.160.20">
    <property type="match status" value="1"/>
</dbReference>
<dbReference type="Proteomes" id="UP001627154">
    <property type="component" value="Unassembled WGS sequence"/>
</dbReference>
<evidence type="ECO:0000256" key="9">
    <source>
        <dbReference type="ARBA" id="ARBA00022723"/>
    </source>
</evidence>
<evidence type="ECO:0000256" key="21">
    <source>
        <dbReference type="SAM" id="MobiDB-lite"/>
    </source>
</evidence>
<name>A0ABD2W940_9HYME</name>
<keyword evidence="14" id="KW-0347">Helicase</keyword>
<dbReference type="InterPro" id="IPR000999">
    <property type="entry name" value="RNase_III_dom"/>
</dbReference>
<feature type="domain" description="DRBM" evidence="22">
    <location>
        <begin position="1011"/>
        <end position="1077"/>
    </location>
</feature>
<dbReference type="PROSITE" id="PS50137">
    <property type="entry name" value="DS_RBD"/>
    <property type="match status" value="1"/>
</dbReference>
<dbReference type="SMART" id="SM00535">
    <property type="entry name" value="RIBOc"/>
    <property type="match status" value="2"/>
</dbReference>
<dbReference type="CDD" id="cd02843">
    <property type="entry name" value="PAZ_dicer_like"/>
    <property type="match status" value="1"/>
</dbReference>
<evidence type="ECO:0000256" key="11">
    <source>
        <dbReference type="ARBA" id="ARBA00022741"/>
    </source>
</evidence>
<keyword evidence="8" id="KW-0540">Nuclease</keyword>
<dbReference type="CDD" id="cd00593">
    <property type="entry name" value="RIBOc"/>
    <property type="match status" value="2"/>
</dbReference>
<feature type="domain" description="RNase III" evidence="23">
    <location>
        <begin position="543"/>
        <end position="749"/>
    </location>
</feature>
<dbReference type="PANTHER" id="PTHR14950">
    <property type="entry name" value="DICER-RELATED"/>
    <property type="match status" value="1"/>
</dbReference>
<evidence type="ECO:0000256" key="4">
    <source>
        <dbReference type="ARBA" id="ARBA00004496"/>
    </source>
</evidence>
<keyword evidence="9" id="KW-0479">Metal-binding</keyword>
<dbReference type="PROSITE" id="PS50821">
    <property type="entry name" value="PAZ"/>
    <property type="match status" value="1"/>
</dbReference>
<comment type="subcellular location">
    <subcellularLocation>
        <location evidence="4">Cytoplasm</location>
    </subcellularLocation>
</comment>
<comment type="catalytic activity">
    <reaction evidence="1">
        <text>Endonucleolytic cleavage to 5'-phosphomonoester.</text>
        <dbReference type="EC" id="3.1.26.3"/>
    </reaction>
</comment>
<dbReference type="Gene3D" id="2.170.260.10">
    <property type="entry name" value="paz domain"/>
    <property type="match status" value="1"/>
</dbReference>
<evidence type="ECO:0000256" key="13">
    <source>
        <dbReference type="ARBA" id="ARBA00022801"/>
    </source>
</evidence>
<evidence type="ECO:0000256" key="7">
    <source>
        <dbReference type="ARBA" id="ARBA00022553"/>
    </source>
</evidence>
<evidence type="ECO:0000256" key="18">
    <source>
        <dbReference type="ARBA" id="ARBA00023158"/>
    </source>
</evidence>
<keyword evidence="12" id="KW-0255">Endonuclease</keyword>